<keyword evidence="2" id="KW-1185">Reference proteome</keyword>
<keyword evidence="1" id="KW-0540">Nuclease</keyword>
<reference evidence="1 2" key="1">
    <citation type="submission" date="2019-07" db="EMBL/GenBank/DDBJ databases">
        <authorList>
            <person name="Roscher J.E."/>
            <person name="Stoner T.H."/>
            <person name="Garlena R.A."/>
            <person name="Russell D.A."/>
            <person name="Pope W.H."/>
            <person name="Jacobs-Sera D."/>
            <person name="Hatfull G.F."/>
        </authorList>
    </citation>
    <scope>NUCLEOTIDE SEQUENCE [LARGE SCALE GENOMIC DNA]</scope>
</reference>
<dbReference type="GO" id="GO:0004519">
    <property type="term" value="F:endonuclease activity"/>
    <property type="evidence" value="ECO:0007669"/>
    <property type="project" value="UniProtKB-KW"/>
</dbReference>
<gene>
    <name evidence="1" type="primary">109</name>
    <name evidence="1" type="ORF">SEA_LYMARA_109</name>
</gene>
<dbReference type="EMBL" id="MN234234">
    <property type="protein sequence ID" value="QFG14910.1"/>
    <property type="molecule type" value="Genomic_DNA"/>
</dbReference>
<evidence type="ECO:0000313" key="2">
    <source>
        <dbReference type="Proteomes" id="UP000325665"/>
    </source>
</evidence>
<dbReference type="GeneID" id="55813954"/>
<dbReference type="Proteomes" id="UP000325665">
    <property type="component" value="Segment"/>
</dbReference>
<organism evidence="1 2">
    <name type="scientific">Arthrobacter phage Lymara</name>
    <dbReference type="NCBI Taxonomy" id="2599828"/>
    <lineage>
        <taxon>Viruses</taxon>
        <taxon>Duplodnaviria</taxon>
        <taxon>Heunggongvirae</taxon>
        <taxon>Uroviricota</taxon>
        <taxon>Caudoviricetes</taxon>
        <taxon>Klausavirus</taxon>
        <taxon>Klausavirus lymara</taxon>
    </lineage>
</organism>
<accession>A0A5J6TVS5</accession>
<name>A0A5J6TVS5_9CAUD</name>
<evidence type="ECO:0000313" key="1">
    <source>
        <dbReference type="EMBL" id="QFG14910.1"/>
    </source>
</evidence>
<proteinExistence type="predicted"/>
<keyword evidence="1" id="KW-0255">Endonuclease</keyword>
<dbReference type="RefSeq" id="YP_009884594.1">
    <property type="nucleotide sequence ID" value="NC_049471.1"/>
</dbReference>
<dbReference type="KEGG" id="vg:55813954"/>
<keyword evidence="1" id="KW-0378">Hydrolase</keyword>
<sequence>MPTRFSKDQYPLTLDKQAVYVKERVEERDGHHIWQLCRHAKYGYPRGGAPVGYRAATRLAWEVEHGENLPTETLILPTCEEPACVNPAHMVTSSLHPSQLPRVPRAEKAQAS</sequence>
<protein>
    <submittedName>
        <fullName evidence="1">HNH endonuclease</fullName>
    </submittedName>
</protein>